<organism evidence="3 4">
    <name type="scientific">Pollutimonas nitritireducens</name>
    <dbReference type="NCBI Taxonomy" id="2045209"/>
    <lineage>
        <taxon>Bacteria</taxon>
        <taxon>Pseudomonadati</taxon>
        <taxon>Pseudomonadota</taxon>
        <taxon>Betaproteobacteria</taxon>
        <taxon>Burkholderiales</taxon>
        <taxon>Alcaligenaceae</taxon>
        <taxon>Pollutimonas</taxon>
    </lineage>
</organism>
<sequence length="79" mass="8669">MCTVEFDEAKSSLSSLVEAIELGKALEITITRHGHPVAKLVPMDPIPIGHRIGVAKGKFHVPETIDRYNEDIGKAFSKK</sequence>
<protein>
    <recommendedName>
        <fullName evidence="2">Antitoxin</fullName>
    </recommendedName>
</protein>
<dbReference type="Gene3D" id="3.40.1620.10">
    <property type="entry name" value="YefM-like domain"/>
    <property type="match status" value="1"/>
</dbReference>
<accession>A0A2N4UAI9</accession>
<dbReference type="AlphaFoldDB" id="A0A2N4UAI9"/>
<evidence type="ECO:0000313" key="3">
    <source>
        <dbReference type="EMBL" id="PLC52034.1"/>
    </source>
</evidence>
<gene>
    <name evidence="3" type="ORF">CR155_20265</name>
</gene>
<dbReference type="RefSeq" id="WP_102071865.1">
    <property type="nucleotide sequence ID" value="NZ_PDNV01000020.1"/>
</dbReference>
<comment type="similarity">
    <text evidence="1 2">Belongs to the phD/YefM antitoxin family.</text>
</comment>
<dbReference type="InterPro" id="IPR006442">
    <property type="entry name" value="Antitoxin_Phd/YefM"/>
</dbReference>
<comment type="function">
    <text evidence="2">Antitoxin component of a type II toxin-antitoxin (TA) system.</text>
</comment>
<evidence type="ECO:0000256" key="1">
    <source>
        <dbReference type="ARBA" id="ARBA00009981"/>
    </source>
</evidence>
<keyword evidence="4" id="KW-1185">Reference proteome</keyword>
<dbReference type="NCBIfam" id="TIGR01552">
    <property type="entry name" value="phd_fam"/>
    <property type="match status" value="1"/>
</dbReference>
<evidence type="ECO:0000313" key="4">
    <source>
        <dbReference type="Proteomes" id="UP000234328"/>
    </source>
</evidence>
<reference evidence="3 4" key="1">
    <citation type="submission" date="2017-10" db="EMBL/GenBank/DDBJ databases">
        <title>Two draft genome sequences of Pusillimonas sp. strains isolated from a nitrate- and radionuclide-contaminated groundwater in Russia.</title>
        <authorList>
            <person name="Grouzdev D.S."/>
            <person name="Tourova T.P."/>
            <person name="Goeva M.A."/>
            <person name="Babich T.L."/>
            <person name="Sokolova D.S."/>
            <person name="Abdullin R."/>
            <person name="Poltaraus A.B."/>
            <person name="Toshchakov S.V."/>
            <person name="Nazina T.N."/>
        </authorList>
    </citation>
    <scope>NUCLEOTIDE SEQUENCE [LARGE SCALE GENOMIC DNA]</scope>
    <source>
        <strain evidence="3 4">JR1/69-2-13</strain>
    </source>
</reference>
<comment type="caution">
    <text evidence="3">The sequence shown here is derived from an EMBL/GenBank/DDBJ whole genome shotgun (WGS) entry which is preliminary data.</text>
</comment>
<dbReference type="Proteomes" id="UP000234328">
    <property type="component" value="Unassembled WGS sequence"/>
</dbReference>
<evidence type="ECO:0000256" key="2">
    <source>
        <dbReference type="RuleBase" id="RU362080"/>
    </source>
</evidence>
<dbReference type="InterPro" id="IPR036165">
    <property type="entry name" value="YefM-like_sf"/>
</dbReference>
<dbReference type="SUPFAM" id="SSF143120">
    <property type="entry name" value="YefM-like"/>
    <property type="match status" value="1"/>
</dbReference>
<proteinExistence type="inferred from homology"/>
<name>A0A2N4UAI9_9BURK</name>
<dbReference type="Pfam" id="PF02604">
    <property type="entry name" value="PhdYeFM_antitox"/>
    <property type="match status" value="1"/>
</dbReference>
<dbReference type="OrthoDB" id="9800503at2"/>
<dbReference type="EMBL" id="PDNV01000020">
    <property type="protein sequence ID" value="PLC52034.1"/>
    <property type="molecule type" value="Genomic_DNA"/>
</dbReference>